<dbReference type="OrthoDB" id="4036254at2759"/>
<dbReference type="Proteomes" id="UP000189911">
    <property type="component" value="Chromosome B"/>
</dbReference>
<evidence type="ECO:0000313" key="2">
    <source>
        <dbReference type="EMBL" id="SCU80850.1"/>
    </source>
</evidence>
<sequence>MALHNYIYLKHKSHDPSCHTLIARDHDNRPIPRPLNVVNPSIESVDSDKHKKHPKKECCGKCDGNCGKETKKLADIMW</sequence>
<feature type="region of interest" description="Disordered" evidence="1">
    <location>
        <begin position="24"/>
        <end position="53"/>
    </location>
</feature>
<keyword evidence="3" id="KW-1185">Reference proteome</keyword>
<protein>
    <submittedName>
        <fullName evidence="2">LANO_0B01332g1_1</fullName>
    </submittedName>
</protein>
<name>A0A1G4IV44_9SACH</name>
<organism evidence="2 3">
    <name type="scientific">Lachancea nothofagi CBS 11611</name>
    <dbReference type="NCBI Taxonomy" id="1266666"/>
    <lineage>
        <taxon>Eukaryota</taxon>
        <taxon>Fungi</taxon>
        <taxon>Dikarya</taxon>
        <taxon>Ascomycota</taxon>
        <taxon>Saccharomycotina</taxon>
        <taxon>Saccharomycetes</taxon>
        <taxon>Saccharomycetales</taxon>
        <taxon>Saccharomycetaceae</taxon>
        <taxon>Lachancea</taxon>
    </lineage>
</organism>
<evidence type="ECO:0000313" key="3">
    <source>
        <dbReference type="Proteomes" id="UP000189911"/>
    </source>
</evidence>
<gene>
    <name evidence="2" type="ORF">LANO_0B01332G</name>
</gene>
<proteinExistence type="predicted"/>
<dbReference type="AlphaFoldDB" id="A0A1G4IV44"/>
<reference evidence="3" key="1">
    <citation type="submission" date="2016-03" db="EMBL/GenBank/DDBJ databases">
        <authorList>
            <person name="Devillers Hugo."/>
        </authorList>
    </citation>
    <scope>NUCLEOTIDE SEQUENCE [LARGE SCALE GENOMIC DNA]</scope>
</reference>
<evidence type="ECO:0000256" key="1">
    <source>
        <dbReference type="SAM" id="MobiDB-lite"/>
    </source>
</evidence>
<dbReference type="EMBL" id="LT598450">
    <property type="protein sequence ID" value="SCU80850.1"/>
    <property type="molecule type" value="Genomic_DNA"/>
</dbReference>
<accession>A0A1G4IV44</accession>